<dbReference type="GO" id="GO:0001671">
    <property type="term" value="F:ATPase activator activity"/>
    <property type="evidence" value="ECO:0007669"/>
    <property type="project" value="TreeGrafter"/>
</dbReference>
<feature type="compositionally biased region" description="Basic and acidic residues" evidence="7">
    <location>
        <begin position="9"/>
        <end position="32"/>
    </location>
</feature>
<comment type="similarity">
    <text evidence="2">Belongs to the X(+)/potassium ATPases subunit beta family.</text>
</comment>
<evidence type="ECO:0000313" key="10">
    <source>
        <dbReference type="Proteomes" id="UP000245119"/>
    </source>
</evidence>
<evidence type="ECO:0000256" key="3">
    <source>
        <dbReference type="ARBA" id="ARBA00022692"/>
    </source>
</evidence>
<evidence type="ECO:0000256" key="6">
    <source>
        <dbReference type="ARBA" id="ARBA00023136"/>
    </source>
</evidence>
<dbReference type="GO" id="GO:1990573">
    <property type="term" value="P:potassium ion import across plasma membrane"/>
    <property type="evidence" value="ECO:0007669"/>
    <property type="project" value="TreeGrafter"/>
</dbReference>
<comment type="caution">
    <text evidence="9">The sequence shown here is derived from an EMBL/GenBank/DDBJ whole genome shotgun (WGS) entry which is preliminary data.</text>
</comment>
<dbReference type="GO" id="GO:0005890">
    <property type="term" value="C:sodium:potassium-exchanging ATPase complex"/>
    <property type="evidence" value="ECO:0007669"/>
    <property type="project" value="InterPro"/>
</dbReference>
<organism evidence="9 10">
    <name type="scientific">Pomacea canaliculata</name>
    <name type="common">Golden apple snail</name>
    <dbReference type="NCBI Taxonomy" id="400727"/>
    <lineage>
        <taxon>Eukaryota</taxon>
        <taxon>Metazoa</taxon>
        <taxon>Spiralia</taxon>
        <taxon>Lophotrochozoa</taxon>
        <taxon>Mollusca</taxon>
        <taxon>Gastropoda</taxon>
        <taxon>Caenogastropoda</taxon>
        <taxon>Architaenioglossa</taxon>
        <taxon>Ampullarioidea</taxon>
        <taxon>Ampullariidae</taxon>
        <taxon>Pomacea</taxon>
    </lineage>
</organism>
<evidence type="ECO:0000313" key="9">
    <source>
        <dbReference type="EMBL" id="PVD36522.1"/>
    </source>
</evidence>
<dbReference type="PANTHER" id="PTHR11523">
    <property type="entry name" value="SODIUM/POTASSIUM-DEPENDENT ATPASE BETA SUBUNIT"/>
    <property type="match status" value="1"/>
</dbReference>
<reference evidence="9 10" key="1">
    <citation type="submission" date="2018-04" db="EMBL/GenBank/DDBJ databases">
        <title>The genome of golden apple snail Pomacea canaliculata provides insight into stress tolerance and invasive adaptation.</title>
        <authorList>
            <person name="Liu C."/>
            <person name="Liu B."/>
            <person name="Ren Y."/>
            <person name="Zhang Y."/>
            <person name="Wang H."/>
            <person name="Li S."/>
            <person name="Jiang F."/>
            <person name="Yin L."/>
            <person name="Zhang G."/>
            <person name="Qian W."/>
            <person name="Fan W."/>
        </authorList>
    </citation>
    <scope>NUCLEOTIDE SEQUENCE [LARGE SCALE GENOMIC DNA]</scope>
    <source>
        <strain evidence="9">SZHN2017</strain>
        <tissue evidence="9">Muscle</tissue>
    </source>
</reference>
<dbReference type="InterPro" id="IPR038702">
    <property type="entry name" value="Na/K_ATPase_sub_beta_sf"/>
</dbReference>
<keyword evidence="4" id="KW-0735">Signal-anchor</keyword>
<dbReference type="EMBL" id="PZQS01000002">
    <property type="protein sequence ID" value="PVD36522.1"/>
    <property type="molecule type" value="Genomic_DNA"/>
</dbReference>
<dbReference type="Pfam" id="PF00287">
    <property type="entry name" value="Na_K-ATPase"/>
    <property type="match status" value="1"/>
</dbReference>
<evidence type="ECO:0000256" key="4">
    <source>
        <dbReference type="ARBA" id="ARBA00022968"/>
    </source>
</evidence>
<evidence type="ECO:0000256" key="2">
    <source>
        <dbReference type="ARBA" id="ARBA00005876"/>
    </source>
</evidence>
<dbReference type="PANTHER" id="PTHR11523:SF28">
    <property type="entry name" value="NA_K-ATPASE BETA SUBUNIT ISOFORM 4-RELATED"/>
    <property type="match status" value="1"/>
</dbReference>
<dbReference type="Proteomes" id="UP000245119">
    <property type="component" value="Linkage Group LG2"/>
</dbReference>
<keyword evidence="5 8" id="KW-1133">Transmembrane helix</keyword>
<keyword evidence="3 8" id="KW-0812">Transmembrane</keyword>
<keyword evidence="10" id="KW-1185">Reference proteome</keyword>
<evidence type="ECO:0000256" key="8">
    <source>
        <dbReference type="SAM" id="Phobius"/>
    </source>
</evidence>
<dbReference type="InterPro" id="IPR000402">
    <property type="entry name" value="Na/K_ATPase_sub_beta"/>
</dbReference>
<dbReference type="STRING" id="400727.A0A2T7PSW9"/>
<name>A0A2T7PSW9_POMCA</name>
<dbReference type="GO" id="GO:0030007">
    <property type="term" value="P:intracellular potassium ion homeostasis"/>
    <property type="evidence" value="ECO:0007669"/>
    <property type="project" value="TreeGrafter"/>
</dbReference>
<evidence type="ECO:0000256" key="1">
    <source>
        <dbReference type="ARBA" id="ARBA00004606"/>
    </source>
</evidence>
<dbReference type="Gene3D" id="2.60.40.1660">
    <property type="entry name" value="Na, k-atpase alpha subunit"/>
    <property type="match status" value="2"/>
</dbReference>
<protein>
    <recommendedName>
        <fullName evidence="11">Sodium/potassium-transporting ATPase subunit beta</fullName>
    </recommendedName>
</protein>
<comment type="subcellular location">
    <subcellularLocation>
        <location evidence="1">Membrane</location>
        <topology evidence="1">Single-pass type II membrane protein</topology>
    </subcellularLocation>
</comment>
<feature type="region of interest" description="Disordered" evidence="7">
    <location>
        <begin position="1"/>
        <end position="35"/>
    </location>
</feature>
<feature type="transmembrane region" description="Helical" evidence="8">
    <location>
        <begin position="48"/>
        <end position="69"/>
    </location>
</feature>
<evidence type="ECO:0000256" key="7">
    <source>
        <dbReference type="SAM" id="MobiDB-lite"/>
    </source>
</evidence>
<proteinExistence type="inferred from homology"/>
<dbReference type="GO" id="GO:0036376">
    <property type="term" value="P:sodium ion export across plasma membrane"/>
    <property type="evidence" value="ECO:0007669"/>
    <property type="project" value="TreeGrafter"/>
</dbReference>
<dbReference type="AlphaFoldDB" id="A0A2T7PSW9"/>
<keyword evidence="6 8" id="KW-0472">Membrane</keyword>
<evidence type="ECO:0000256" key="5">
    <source>
        <dbReference type="ARBA" id="ARBA00022989"/>
    </source>
</evidence>
<sequence length="284" mass="32522">MADEADETEKERKSVNFPDHRRNSHSEPEPDQSKCLGKTRSGWMQVSCFFFVYYVCVMSFFLGMLSIYFNNEDRFGPKYQSGDGFLGTPGMNFRPRAKEGTLIYFTSDRSSYKSYIHSLQLIMDEYLQSEESFLESNDSASFWKECSPDSYADSSRGCMVFGSNLTSTDCGQQNDYGFREGRPCVLLRLNKVYGWKPDPYKSEDELDSDMSQNLARKIKSWPSSTGVGDLIWVECYGRPAIWVKFSNLEPYIGVFVICRAWAKNVSPDVHNSVGSVSFELLYEP</sequence>
<gene>
    <name evidence="9" type="ORF">C0Q70_03507</name>
</gene>
<dbReference type="GO" id="GO:0006883">
    <property type="term" value="P:intracellular sodium ion homeostasis"/>
    <property type="evidence" value="ECO:0007669"/>
    <property type="project" value="TreeGrafter"/>
</dbReference>
<evidence type="ECO:0008006" key="11">
    <source>
        <dbReference type="Google" id="ProtNLM"/>
    </source>
</evidence>
<dbReference type="OrthoDB" id="5912413at2759"/>
<accession>A0A2T7PSW9</accession>